<dbReference type="RefSeq" id="WP_136855472.1">
    <property type="nucleotide sequence ID" value="NZ_SUNH01000005.1"/>
</dbReference>
<dbReference type="Pfam" id="PF11316">
    <property type="entry name" value="Rhamno_transf"/>
    <property type="match status" value="1"/>
</dbReference>
<reference evidence="1 2" key="1">
    <citation type="submission" date="2019-04" db="EMBL/GenBank/DDBJ databases">
        <authorList>
            <person name="Li J."/>
        </authorList>
    </citation>
    <scope>NUCLEOTIDE SEQUENCE [LARGE SCALE GENOMIC DNA]</scope>
    <source>
        <strain evidence="1 2">CCTCC AB2016182</strain>
    </source>
</reference>
<dbReference type="EMBL" id="SUNH01000005">
    <property type="protein sequence ID" value="TJZ86748.1"/>
    <property type="molecule type" value="Genomic_DNA"/>
</dbReference>
<sequence>MRIQVLGLCRFSLLTQGDFQTTGDDLDRNRAILYDPARMEQRMRWFEAVCIPPLMWQTDPDFLLIIVTGSDLPARWLARLQRLAQVMPQIRIEQLPPARHAPSCREALARHIDLTADVVVRFRMDDDDAVAVDYVRRVRADHRLAERLAGQHHPVVINYISGLVAEVADGRFALHAEMAQNWVPAQTFYFPGGAVRSLMNYRHDKVWTKAPTIAMPGRAMWIRGHHATNDSRGHLIGRNRIPTDEAELAQVLSRRFGLDLPALSAALTGTEDPLA</sequence>
<organism evidence="1 2">
    <name type="scientific">Paracoccus hibiscisoli</name>
    <dbReference type="NCBI Taxonomy" id="2023261"/>
    <lineage>
        <taxon>Bacteria</taxon>
        <taxon>Pseudomonadati</taxon>
        <taxon>Pseudomonadota</taxon>
        <taxon>Alphaproteobacteria</taxon>
        <taxon>Rhodobacterales</taxon>
        <taxon>Paracoccaceae</taxon>
        <taxon>Paracoccus</taxon>
    </lineage>
</organism>
<protein>
    <recommendedName>
        <fullName evidence="3">Rhamnosyl transferase</fullName>
    </recommendedName>
</protein>
<comment type="caution">
    <text evidence="1">The sequence shown here is derived from an EMBL/GenBank/DDBJ whole genome shotgun (WGS) entry which is preliminary data.</text>
</comment>
<accession>A0A4V5MU60</accession>
<evidence type="ECO:0008006" key="3">
    <source>
        <dbReference type="Google" id="ProtNLM"/>
    </source>
</evidence>
<dbReference type="OrthoDB" id="9771846at2"/>
<gene>
    <name evidence="1" type="ORF">FA740_03960</name>
</gene>
<evidence type="ECO:0000313" key="1">
    <source>
        <dbReference type="EMBL" id="TJZ86748.1"/>
    </source>
</evidence>
<dbReference type="InterPro" id="IPR021466">
    <property type="entry name" value="Put_rhamnosyl_transferase"/>
</dbReference>
<keyword evidence="2" id="KW-1185">Reference proteome</keyword>
<proteinExistence type="predicted"/>
<name>A0A4V5MU60_9RHOB</name>
<evidence type="ECO:0000313" key="2">
    <source>
        <dbReference type="Proteomes" id="UP000306223"/>
    </source>
</evidence>
<dbReference type="Proteomes" id="UP000306223">
    <property type="component" value="Unassembled WGS sequence"/>
</dbReference>
<dbReference type="AlphaFoldDB" id="A0A4V5MU60"/>